<accession>A0A9N9MVC7</accession>
<name>A0A9N9MVC7_9CUCU</name>
<sequence length="142" mass="15576">MNNRILHTSLFAILCINTKLNFVNGICEDWSICELVDCAKPQNPCPKDKPYLVYDDCGCCQFCSENPKTGPCGTCGKDLVCKDDNPYPTCKRNQIISIDYCGCCRVCKTVVGEGGKCSDKGPSYTVCKKGLKCIDGTCRKSC</sequence>
<evidence type="ECO:0000256" key="1">
    <source>
        <dbReference type="SAM" id="SignalP"/>
    </source>
</evidence>
<feature type="signal peptide" evidence="1">
    <location>
        <begin position="1"/>
        <end position="25"/>
    </location>
</feature>
<dbReference type="Proteomes" id="UP001152799">
    <property type="component" value="Chromosome 6"/>
</dbReference>
<dbReference type="OrthoDB" id="6741455at2759"/>
<organism evidence="2 3">
    <name type="scientific">Ceutorhynchus assimilis</name>
    <name type="common">cabbage seed weevil</name>
    <dbReference type="NCBI Taxonomy" id="467358"/>
    <lineage>
        <taxon>Eukaryota</taxon>
        <taxon>Metazoa</taxon>
        <taxon>Ecdysozoa</taxon>
        <taxon>Arthropoda</taxon>
        <taxon>Hexapoda</taxon>
        <taxon>Insecta</taxon>
        <taxon>Pterygota</taxon>
        <taxon>Neoptera</taxon>
        <taxon>Endopterygota</taxon>
        <taxon>Coleoptera</taxon>
        <taxon>Polyphaga</taxon>
        <taxon>Cucujiformia</taxon>
        <taxon>Curculionidae</taxon>
        <taxon>Ceutorhynchinae</taxon>
        <taxon>Ceutorhynchus</taxon>
    </lineage>
</organism>
<protein>
    <submittedName>
        <fullName evidence="2">Uncharacterized protein</fullName>
    </submittedName>
</protein>
<reference evidence="2" key="1">
    <citation type="submission" date="2022-01" db="EMBL/GenBank/DDBJ databases">
        <authorList>
            <person name="King R."/>
        </authorList>
    </citation>
    <scope>NUCLEOTIDE SEQUENCE</scope>
</reference>
<keyword evidence="1" id="KW-0732">Signal</keyword>
<keyword evidence="3" id="KW-1185">Reference proteome</keyword>
<dbReference type="AlphaFoldDB" id="A0A9N9MVC7"/>
<feature type="chain" id="PRO_5040205036" evidence="1">
    <location>
        <begin position="26"/>
        <end position="142"/>
    </location>
</feature>
<dbReference type="EMBL" id="OU892282">
    <property type="protein sequence ID" value="CAG9769839.1"/>
    <property type="molecule type" value="Genomic_DNA"/>
</dbReference>
<proteinExistence type="predicted"/>
<evidence type="ECO:0000313" key="2">
    <source>
        <dbReference type="EMBL" id="CAG9769839.1"/>
    </source>
</evidence>
<evidence type="ECO:0000313" key="3">
    <source>
        <dbReference type="Proteomes" id="UP001152799"/>
    </source>
</evidence>
<gene>
    <name evidence="2" type="ORF">CEUTPL_LOCUS10313</name>
</gene>